<protein>
    <submittedName>
        <fullName evidence="7">Protein kinase domain-containing protein</fullName>
    </submittedName>
</protein>
<dbReference type="PANTHER" id="PTHR43289:SF6">
    <property type="entry name" value="SERINE_THREONINE-PROTEIN KINASE NEKL-3"/>
    <property type="match status" value="1"/>
</dbReference>
<feature type="domain" description="Protein kinase" evidence="6">
    <location>
        <begin position="9"/>
        <end position="267"/>
    </location>
</feature>
<keyword evidence="8" id="KW-1185">Reference proteome</keyword>
<dbReference type="Gene3D" id="1.10.510.10">
    <property type="entry name" value="Transferase(Phosphotransferase) domain 1"/>
    <property type="match status" value="1"/>
</dbReference>
<keyword evidence="2" id="KW-0547">Nucleotide-binding</keyword>
<feature type="compositionally biased region" description="Basic and acidic residues" evidence="5">
    <location>
        <begin position="812"/>
        <end position="826"/>
    </location>
</feature>
<evidence type="ECO:0000256" key="5">
    <source>
        <dbReference type="SAM" id="MobiDB-lite"/>
    </source>
</evidence>
<dbReference type="GO" id="GO:0005524">
    <property type="term" value="F:ATP binding"/>
    <property type="evidence" value="ECO:0007669"/>
    <property type="project" value="UniProtKB-KW"/>
</dbReference>
<evidence type="ECO:0000313" key="8">
    <source>
        <dbReference type="Proteomes" id="UP000199223"/>
    </source>
</evidence>
<dbReference type="PANTHER" id="PTHR43289">
    <property type="entry name" value="MITOGEN-ACTIVATED PROTEIN KINASE KINASE KINASE 20-RELATED"/>
    <property type="match status" value="1"/>
</dbReference>
<name>A0A1H6Z6E3_9DEIO</name>
<keyword evidence="1" id="KW-0808">Transferase</keyword>
<keyword evidence="4" id="KW-0067">ATP-binding</keyword>
<dbReference type="SMART" id="SM00220">
    <property type="entry name" value="S_TKc"/>
    <property type="match status" value="1"/>
</dbReference>
<gene>
    <name evidence="7" type="ORF">SAMN04488058_10944</name>
</gene>
<evidence type="ECO:0000256" key="2">
    <source>
        <dbReference type="ARBA" id="ARBA00022741"/>
    </source>
</evidence>
<feature type="compositionally biased region" description="Pro residues" evidence="5">
    <location>
        <begin position="907"/>
        <end position="927"/>
    </location>
</feature>
<evidence type="ECO:0000256" key="3">
    <source>
        <dbReference type="ARBA" id="ARBA00022777"/>
    </source>
</evidence>
<evidence type="ECO:0000259" key="6">
    <source>
        <dbReference type="PROSITE" id="PS50011"/>
    </source>
</evidence>
<dbReference type="RefSeq" id="WP_092264631.1">
    <property type="nucleotide sequence ID" value="NZ_FNZA01000009.1"/>
</dbReference>
<dbReference type="PROSITE" id="PS50011">
    <property type="entry name" value="PROTEIN_KINASE_DOM"/>
    <property type="match status" value="1"/>
</dbReference>
<dbReference type="AlphaFoldDB" id="A0A1H6Z6E3"/>
<dbReference type="Proteomes" id="UP000199223">
    <property type="component" value="Unassembled WGS sequence"/>
</dbReference>
<dbReference type="SUPFAM" id="SSF56112">
    <property type="entry name" value="Protein kinase-like (PK-like)"/>
    <property type="match status" value="1"/>
</dbReference>
<dbReference type="Pfam" id="PF00069">
    <property type="entry name" value="Pkinase"/>
    <property type="match status" value="1"/>
</dbReference>
<proteinExistence type="predicted"/>
<accession>A0A1H6Z6E3</accession>
<evidence type="ECO:0000256" key="4">
    <source>
        <dbReference type="ARBA" id="ARBA00022840"/>
    </source>
</evidence>
<dbReference type="OrthoDB" id="51164at2"/>
<dbReference type="STRING" id="856736.SAMN04488058_10944"/>
<evidence type="ECO:0000256" key="1">
    <source>
        <dbReference type="ARBA" id="ARBA00022679"/>
    </source>
</evidence>
<feature type="region of interest" description="Disordered" evidence="5">
    <location>
        <begin position="1111"/>
        <end position="1130"/>
    </location>
</feature>
<feature type="region of interest" description="Disordered" evidence="5">
    <location>
        <begin position="811"/>
        <end position="928"/>
    </location>
</feature>
<feature type="compositionally biased region" description="Low complexity" evidence="5">
    <location>
        <begin position="895"/>
        <end position="906"/>
    </location>
</feature>
<dbReference type="InterPro" id="IPR011009">
    <property type="entry name" value="Kinase-like_dom_sf"/>
</dbReference>
<dbReference type="GO" id="GO:0004674">
    <property type="term" value="F:protein serine/threonine kinase activity"/>
    <property type="evidence" value="ECO:0007669"/>
    <property type="project" value="TreeGrafter"/>
</dbReference>
<organism evidence="7 8">
    <name type="scientific">Deinococcus reticulitermitis</name>
    <dbReference type="NCBI Taxonomy" id="856736"/>
    <lineage>
        <taxon>Bacteria</taxon>
        <taxon>Thermotogati</taxon>
        <taxon>Deinococcota</taxon>
        <taxon>Deinococci</taxon>
        <taxon>Deinococcales</taxon>
        <taxon>Deinococcaceae</taxon>
        <taxon>Deinococcus</taxon>
    </lineage>
</organism>
<keyword evidence="3 7" id="KW-0418">Kinase</keyword>
<feature type="compositionally biased region" description="Pro residues" evidence="5">
    <location>
        <begin position="830"/>
        <end position="853"/>
    </location>
</feature>
<feature type="compositionally biased region" description="Low complexity" evidence="5">
    <location>
        <begin position="871"/>
        <end position="887"/>
    </location>
</feature>
<dbReference type="InterPro" id="IPR000719">
    <property type="entry name" value="Prot_kinase_dom"/>
</dbReference>
<evidence type="ECO:0000313" key="7">
    <source>
        <dbReference type="EMBL" id="SEJ49029.1"/>
    </source>
</evidence>
<reference evidence="8" key="1">
    <citation type="submission" date="2016-10" db="EMBL/GenBank/DDBJ databases">
        <authorList>
            <person name="Varghese N."/>
            <person name="Submissions S."/>
        </authorList>
    </citation>
    <scope>NUCLEOTIDE SEQUENCE [LARGE SCALE GENOMIC DNA]</scope>
    <source>
        <strain evidence="8">CGMCC 1.10218</strain>
    </source>
</reference>
<dbReference type="EMBL" id="FNZA01000009">
    <property type="protein sequence ID" value="SEJ49029.1"/>
    <property type="molecule type" value="Genomic_DNA"/>
</dbReference>
<sequence>MKWTQPRQLDLRERFGTGWLGHLYLVRGTEAGAEPRLVRLLSPQLRERWPEICALLEQYAALDHPHLLPITPPERWGDDLLYAMPLAQGGSLRTLLDRFQAEGTRPAPLAMLGLAEQIGEALAFLHAQGRTHGQLKPDNVLLSADQHVWLSGAGLSALRPADPESPYLIPRQREGQGASPQGDLYSLGALLYEGLTGRRVPLHPSLEDLRALPHGLRNVVGRSLGLLPTFADVPALLGELRALPATLQGPGGAAAPAVELSAEHTELTLTPGEAQTLRLTVQSSEALVLSLVIEGWPDTWVEAPPALRLTAGTPTTLAFTLLVPRFYTALPKTYEVEVLALRGEVSEGESSERLAHLPLRLEVLPFSAGTLELRPTEAVVGTALTLLVQLGNEGNQGQVYHLAVTLPPGSALQDGTLHRQFELPPGGEYRERLSVHLPPAWLRGTERNFTAVAHSLVPGTQPGASRAAWPPSRATLEASARVQQRPLMPWWGALLLVSALVGGSVWAARPPEISEFGVIGPAPVRGEAFTLGWKANGARRVQIVELPQERLNTQGRVQVPGVGAEKTYTLVASGLFSERREQITVSPTPPTPRIVNFAVTPGQAQYGETVRVQWEVAYTPQARLTPFGAVPPQGSREVTLTRDLTFTLDANPPGRDSAQLRSRVSATLRPPVIQEFSVTPASVKRGERVTVRWRVAGARQVRLAALGTLPASGSRTLRPREDTDYVLKASNGQQEVSESAAVTVTAPQVRIEAFTVVPGRPVIGQPLKVFWRTANARSVELRWGDQRQVLPSQGQLSLVATAQMRTMNLVARPDEGEAALETRRPDLVTPSPPPEARPAPAPAPPPARAPQPRPSEARSPAVSPKPPVDETPTPAAQTSPAQTAPAQTSPPPRPQTQAPTTQLPTAPATPPAPPTAARPTTPRPAPAPVRILGFRSVTAAPRVGQPLTLRWEVSGETQVLLLGEGGRRLGRFPARGSVTLTPQRAGRATFTLSSVRNPAQRAALSVQVAAPAPSARPQPPALAPAPATPRVQISEFRASPPFVTAGQAPTLTWRVSGVKKVYLAGLTGPNPDGSFPPVGSVTAPRISQSRTFVLNAGGVLRNLRVTVLAGRSPTSPVTPPANVPARPAPEGAARPSRYAFLAGSWTHSFGRLNLQLSGNRVSGVLSSNSASLPSGTLRGSLSGDVNAPTLSGFLDDGGTERAFVLRFDAEKDTFEGVYAGDGQRQRWCGWRGSGRPEGC</sequence>